<reference evidence="1" key="1">
    <citation type="submission" date="2015-04" db="UniProtKB">
        <authorList>
            <consortium name="EnsemblPlants"/>
        </authorList>
    </citation>
    <scope>IDENTIFICATION</scope>
</reference>
<dbReference type="HOGENOM" id="CLU_2908071_0_0_1"/>
<organism evidence="1">
    <name type="scientific">Oryza punctata</name>
    <name type="common">Red rice</name>
    <dbReference type="NCBI Taxonomy" id="4537"/>
    <lineage>
        <taxon>Eukaryota</taxon>
        <taxon>Viridiplantae</taxon>
        <taxon>Streptophyta</taxon>
        <taxon>Embryophyta</taxon>
        <taxon>Tracheophyta</taxon>
        <taxon>Spermatophyta</taxon>
        <taxon>Magnoliopsida</taxon>
        <taxon>Liliopsida</taxon>
        <taxon>Poales</taxon>
        <taxon>Poaceae</taxon>
        <taxon>BOP clade</taxon>
        <taxon>Oryzoideae</taxon>
        <taxon>Oryzeae</taxon>
        <taxon>Oryzinae</taxon>
        <taxon>Oryza</taxon>
    </lineage>
</organism>
<sequence>MEENAKQKDLEQGVVTVALKKAKAEIKALKVENEKFKTQNDSLVDYYNHSEAKTKALRGKVE</sequence>
<keyword evidence="2" id="KW-1185">Reference proteome</keyword>
<protein>
    <submittedName>
        <fullName evidence="1">Uncharacterized protein</fullName>
    </submittedName>
</protein>
<dbReference type="Gramene" id="OPUNC04G04060.1">
    <property type="protein sequence ID" value="OPUNC04G04060.1"/>
    <property type="gene ID" value="OPUNC04G04060"/>
</dbReference>
<proteinExistence type="predicted"/>
<dbReference type="AlphaFoldDB" id="A0A0E0KN93"/>
<reference evidence="1" key="2">
    <citation type="submission" date="2018-05" db="EMBL/GenBank/DDBJ databases">
        <title>OpunRS2 (Oryza punctata Reference Sequence Version 2).</title>
        <authorList>
            <person name="Zhang J."/>
            <person name="Kudrna D."/>
            <person name="Lee S."/>
            <person name="Talag J."/>
            <person name="Welchert J."/>
            <person name="Wing R.A."/>
        </authorList>
    </citation>
    <scope>NUCLEOTIDE SEQUENCE [LARGE SCALE GENOMIC DNA]</scope>
</reference>
<accession>A0A0E0KN93</accession>
<name>A0A0E0KN93_ORYPU</name>
<dbReference type="EnsemblPlants" id="OPUNC04G04060.1">
    <property type="protein sequence ID" value="OPUNC04G04060.1"/>
    <property type="gene ID" value="OPUNC04G04060"/>
</dbReference>
<evidence type="ECO:0000313" key="2">
    <source>
        <dbReference type="Proteomes" id="UP000026962"/>
    </source>
</evidence>
<dbReference type="Proteomes" id="UP000026962">
    <property type="component" value="Chromosome 4"/>
</dbReference>
<evidence type="ECO:0000313" key="1">
    <source>
        <dbReference type="EnsemblPlants" id="OPUNC04G04060.1"/>
    </source>
</evidence>